<evidence type="ECO:0000259" key="6">
    <source>
        <dbReference type="Pfam" id="PF07992"/>
    </source>
</evidence>
<proteinExistence type="inferred from homology"/>
<feature type="domain" description="Pyridine nucleotide-disulphide oxidoreductase dimerisation" evidence="5">
    <location>
        <begin position="353"/>
        <end position="437"/>
    </location>
</feature>
<reference evidence="7" key="1">
    <citation type="submission" date="2020-05" db="EMBL/GenBank/DDBJ databases">
        <authorList>
            <person name="Chiriac C."/>
            <person name="Salcher M."/>
            <person name="Ghai R."/>
            <person name="Kavagutti S V."/>
        </authorList>
    </citation>
    <scope>NUCLEOTIDE SEQUENCE</scope>
</reference>
<dbReference type="AlphaFoldDB" id="A0A6J6TG54"/>
<dbReference type="InterPro" id="IPR036188">
    <property type="entry name" value="FAD/NAD-bd_sf"/>
</dbReference>
<evidence type="ECO:0000256" key="2">
    <source>
        <dbReference type="ARBA" id="ARBA00009130"/>
    </source>
</evidence>
<dbReference type="InterPro" id="IPR016156">
    <property type="entry name" value="FAD/NAD-linked_Rdtase_dimer_sf"/>
</dbReference>
<dbReference type="EMBL" id="CAEZZA010000071">
    <property type="protein sequence ID" value="CAB4746170.1"/>
    <property type="molecule type" value="Genomic_DNA"/>
</dbReference>
<evidence type="ECO:0000256" key="3">
    <source>
        <dbReference type="ARBA" id="ARBA00022630"/>
    </source>
</evidence>
<dbReference type="SUPFAM" id="SSF51905">
    <property type="entry name" value="FAD/NAD(P)-binding domain"/>
    <property type="match status" value="1"/>
</dbReference>
<dbReference type="InterPro" id="IPR023753">
    <property type="entry name" value="FAD/NAD-binding_dom"/>
</dbReference>
<comment type="cofactor">
    <cofactor evidence="1">
        <name>FAD</name>
        <dbReference type="ChEBI" id="CHEBI:57692"/>
    </cofactor>
</comment>
<keyword evidence="3" id="KW-0285">Flavoprotein</keyword>
<dbReference type="Pfam" id="PF07992">
    <property type="entry name" value="Pyr_redox_2"/>
    <property type="match status" value="1"/>
</dbReference>
<dbReference type="PANTHER" id="PTHR43429">
    <property type="entry name" value="PYRIDINE NUCLEOTIDE-DISULFIDE OXIDOREDUCTASE DOMAIN-CONTAINING"/>
    <property type="match status" value="1"/>
</dbReference>
<dbReference type="Gene3D" id="3.50.50.60">
    <property type="entry name" value="FAD/NAD(P)-binding domain"/>
    <property type="match status" value="2"/>
</dbReference>
<sequence length="460" mass="47866">MYDWIPNLKVGQGVAQRIVVIGGGGAGLGAAGGAKAVDPGAEVIVFTEFEDVAYSPCGIPFVHGKEIPSFEALFLADKQAYIDAGIDIRYNSTVTSIDTSKKTVQVLNGEPVSYDSLVIATGFGYANPGVPGGDLDGLYYVKNIREAMEWDKRLDTVKKAVVVEAGPLGVEMVTALAHRGIETHVIDPNPWALGEVADPDIVELVHESWTELGVQMHWNTTLEAFLGDDKGSVRGVMTSDGEIDCDLVVVATHKVPNNDLAVAAGLKTGSTGGVIIDGGMKTSTPSVWACGDVCEVPHGLGGLPLQGLTGSHAYAQGKVAGANAAGGSRTYNPVYVPWGMVAGKWMVGGVAFGEVTADALGMPHVIGIADGISRARYYPGVKKVRVKLIAEPGTLRLIGAQMVGGEGIKERADFLGVAVKTGLTLYDLASMENVYSPPIGALNEPIAVAAQKGIAASKAL</sequence>
<protein>
    <submittedName>
        <fullName evidence="7">Unannotated protein</fullName>
    </submittedName>
</protein>
<dbReference type="PRINTS" id="PR00411">
    <property type="entry name" value="PNDRDTASEI"/>
</dbReference>
<dbReference type="GO" id="GO:0016491">
    <property type="term" value="F:oxidoreductase activity"/>
    <property type="evidence" value="ECO:0007669"/>
    <property type="project" value="InterPro"/>
</dbReference>
<dbReference type="PRINTS" id="PR00368">
    <property type="entry name" value="FADPNR"/>
</dbReference>
<organism evidence="7">
    <name type="scientific">freshwater metagenome</name>
    <dbReference type="NCBI Taxonomy" id="449393"/>
    <lineage>
        <taxon>unclassified sequences</taxon>
        <taxon>metagenomes</taxon>
        <taxon>ecological metagenomes</taxon>
    </lineage>
</organism>
<dbReference type="InterPro" id="IPR004099">
    <property type="entry name" value="Pyr_nucl-diS_OxRdtase_dimer"/>
</dbReference>
<evidence type="ECO:0000256" key="1">
    <source>
        <dbReference type="ARBA" id="ARBA00001974"/>
    </source>
</evidence>
<accession>A0A6J6TG54</accession>
<evidence type="ECO:0000256" key="4">
    <source>
        <dbReference type="ARBA" id="ARBA00022827"/>
    </source>
</evidence>
<evidence type="ECO:0000313" key="7">
    <source>
        <dbReference type="EMBL" id="CAB4746170.1"/>
    </source>
</evidence>
<dbReference type="SUPFAM" id="SSF55424">
    <property type="entry name" value="FAD/NAD-linked reductases, dimerisation (C-terminal) domain"/>
    <property type="match status" value="1"/>
</dbReference>
<name>A0A6J6TG54_9ZZZZ</name>
<keyword evidence="4" id="KW-0274">FAD</keyword>
<gene>
    <name evidence="7" type="ORF">UFOPK2809_00645</name>
</gene>
<dbReference type="InterPro" id="IPR050260">
    <property type="entry name" value="FAD-bd_OxRdtase"/>
</dbReference>
<dbReference type="Pfam" id="PF02852">
    <property type="entry name" value="Pyr_redox_dim"/>
    <property type="match status" value="1"/>
</dbReference>
<comment type="similarity">
    <text evidence="2">Belongs to the class-III pyridine nucleotide-disulfide oxidoreductase family.</text>
</comment>
<feature type="domain" description="FAD/NAD(P)-binding" evidence="6">
    <location>
        <begin position="17"/>
        <end position="296"/>
    </location>
</feature>
<evidence type="ECO:0000259" key="5">
    <source>
        <dbReference type="Pfam" id="PF02852"/>
    </source>
</evidence>